<dbReference type="VEuPathDB" id="TriTrypDB:BSAL_52775"/>
<reference evidence="8" key="1">
    <citation type="submission" date="2015-09" db="EMBL/GenBank/DDBJ databases">
        <authorList>
            <consortium name="Pathogen Informatics"/>
        </authorList>
    </citation>
    <scope>NUCLEOTIDE SEQUENCE [LARGE SCALE GENOMIC DNA]</scope>
    <source>
        <strain evidence="8">Lake Konstanz</strain>
    </source>
</reference>
<dbReference type="PANTHER" id="PTHR12547">
    <property type="entry name" value="CCCH ZINC FINGER/TIS11-RELATED"/>
    <property type="match status" value="1"/>
</dbReference>
<keyword evidence="2" id="KW-0677">Repeat</keyword>
<keyword evidence="8" id="KW-1185">Reference proteome</keyword>
<evidence type="ECO:0000256" key="1">
    <source>
        <dbReference type="ARBA" id="ARBA00022723"/>
    </source>
</evidence>
<dbReference type="Gene3D" id="4.10.1000.10">
    <property type="entry name" value="Zinc finger, CCCH-type"/>
    <property type="match status" value="1"/>
</dbReference>
<evidence type="ECO:0000256" key="2">
    <source>
        <dbReference type="ARBA" id="ARBA00022737"/>
    </source>
</evidence>
<dbReference type="SUPFAM" id="SSF90229">
    <property type="entry name" value="CCCH zinc finger"/>
    <property type="match status" value="1"/>
</dbReference>
<sequence length="71" mass="8035">MPRSAKHLRGEVKPSKFKTSMCQYFIKDSECPFGDKCAFAHGDTELRSEQQNLVIHYLDHLISSDDSDSSA</sequence>
<dbReference type="PROSITE" id="PS50103">
    <property type="entry name" value="ZF_C3H1"/>
    <property type="match status" value="1"/>
</dbReference>
<dbReference type="PANTHER" id="PTHR12547:SF18">
    <property type="entry name" value="PROTEIN TIS11"/>
    <property type="match status" value="1"/>
</dbReference>
<dbReference type="InterPro" id="IPR041367">
    <property type="entry name" value="Znf-CCCH_4"/>
</dbReference>
<dbReference type="GO" id="GO:0051252">
    <property type="term" value="P:regulation of RNA metabolic process"/>
    <property type="evidence" value="ECO:0007669"/>
    <property type="project" value="UniProtKB-ARBA"/>
</dbReference>
<name>A0A0S4ILP8_BODSA</name>
<dbReference type="GO" id="GO:0010468">
    <property type="term" value="P:regulation of gene expression"/>
    <property type="evidence" value="ECO:0007669"/>
    <property type="project" value="UniProtKB-ARBA"/>
</dbReference>
<evidence type="ECO:0000313" key="7">
    <source>
        <dbReference type="EMBL" id="CUE71011.1"/>
    </source>
</evidence>
<keyword evidence="4 5" id="KW-0862">Zinc</keyword>
<evidence type="ECO:0000259" key="6">
    <source>
        <dbReference type="PROSITE" id="PS50103"/>
    </source>
</evidence>
<dbReference type="InterPro" id="IPR036855">
    <property type="entry name" value="Znf_CCCH_sf"/>
</dbReference>
<proteinExistence type="predicted"/>
<dbReference type="InterPro" id="IPR000571">
    <property type="entry name" value="Znf_CCCH"/>
</dbReference>
<dbReference type="AlphaFoldDB" id="A0A0S4ILP8"/>
<evidence type="ECO:0000313" key="8">
    <source>
        <dbReference type="Proteomes" id="UP000051952"/>
    </source>
</evidence>
<dbReference type="FunFam" id="4.10.1000.10:FF:000003">
    <property type="entry name" value="Zinc finger CCCH domain-containing protein"/>
    <property type="match status" value="1"/>
</dbReference>
<evidence type="ECO:0000256" key="5">
    <source>
        <dbReference type="PROSITE-ProRule" id="PRU00723"/>
    </source>
</evidence>
<dbReference type="SMART" id="SM00356">
    <property type="entry name" value="ZnF_C3H1"/>
    <property type="match status" value="1"/>
</dbReference>
<dbReference type="InterPro" id="IPR045877">
    <property type="entry name" value="ZFP36-like"/>
</dbReference>
<dbReference type="GO" id="GO:0003729">
    <property type="term" value="F:mRNA binding"/>
    <property type="evidence" value="ECO:0007669"/>
    <property type="project" value="InterPro"/>
</dbReference>
<gene>
    <name evidence="7" type="ORF">BSAL_52775</name>
</gene>
<dbReference type="OrthoDB" id="410307at2759"/>
<evidence type="ECO:0000256" key="3">
    <source>
        <dbReference type="ARBA" id="ARBA00022771"/>
    </source>
</evidence>
<organism evidence="7 8">
    <name type="scientific">Bodo saltans</name>
    <name type="common">Flagellated protozoan</name>
    <dbReference type="NCBI Taxonomy" id="75058"/>
    <lineage>
        <taxon>Eukaryota</taxon>
        <taxon>Discoba</taxon>
        <taxon>Euglenozoa</taxon>
        <taxon>Kinetoplastea</taxon>
        <taxon>Metakinetoplastina</taxon>
        <taxon>Eubodonida</taxon>
        <taxon>Bodonidae</taxon>
        <taxon>Bodo</taxon>
    </lineage>
</organism>
<feature type="domain" description="C3H1-type" evidence="6">
    <location>
        <begin position="16"/>
        <end position="44"/>
    </location>
</feature>
<keyword evidence="3 5" id="KW-0863">Zinc-finger</keyword>
<accession>A0A0S4ILP8</accession>
<dbReference type="GO" id="GO:0008270">
    <property type="term" value="F:zinc ion binding"/>
    <property type="evidence" value="ECO:0007669"/>
    <property type="project" value="UniProtKB-KW"/>
</dbReference>
<keyword evidence="1 5" id="KW-0479">Metal-binding</keyword>
<dbReference type="Proteomes" id="UP000051952">
    <property type="component" value="Unassembled WGS sequence"/>
</dbReference>
<dbReference type="EMBL" id="CYKH01000097">
    <property type="protein sequence ID" value="CUE71011.1"/>
    <property type="molecule type" value="Genomic_DNA"/>
</dbReference>
<dbReference type="Pfam" id="PF18044">
    <property type="entry name" value="zf-CCCH_4"/>
    <property type="match status" value="1"/>
</dbReference>
<feature type="zinc finger region" description="C3H1-type" evidence="5">
    <location>
        <begin position="16"/>
        <end position="44"/>
    </location>
</feature>
<protein>
    <submittedName>
        <fullName evidence="7">Zinc finger protein, putative</fullName>
    </submittedName>
</protein>
<evidence type="ECO:0000256" key="4">
    <source>
        <dbReference type="ARBA" id="ARBA00022833"/>
    </source>
</evidence>